<organism evidence="2 3">
    <name type="scientific">Stentor coeruleus</name>
    <dbReference type="NCBI Taxonomy" id="5963"/>
    <lineage>
        <taxon>Eukaryota</taxon>
        <taxon>Sar</taxon>
        <taxon>Alveolata</taxon>
        <taxon>Ciliophora</taxon>
        <taxon>Postciliodesmatophora</taxon>
        <taxon>Heterotrichea</taxon>
        <taxon>Heterotrichida</taxon>
        <taxon>Stentoridae</taxon>
        <taxon>Stentor</taxon>
    </lineage>
</organism>
<dbReference type="OrthoDB" id="6133115at2759"/>
<reference evidence="2 3" key="1">
    <citation type="submission" date="2016-11" db="EMBL/GenBank/DDBJ databases">
        <title>The macronuclear genome of Stentor coeruleus: a giant cell with tiny introns.</title>
        <authorList>
            <person name="Slabodnick M."/>
            <person name="Ruby J.G."/>
            <person name="Reiff S.B."/>
            <person name="Swart E.C."/>
            <person name="Gosai S."/>
            <person name="Prabakaran S."/>
            <person name="Witkowska E."/>
            <person name="Larue G.E."/>
            <person name="Fisher S."/>
            <person name="Freeman R.M."/>
            <person name="Gunawardena J."/>
            <person name="Chu W."/>
            <person name="Stover N.A."/>
            <person name="Gregory B.D."/>
            <person name="Nowacki M."/>
            <person name="Derisi J."/>
            <person name="Roy S.W."/>
            <person name="Marshall W.F."/>
            <person name="Sood P."/>
        </authorList>
    </citation>
    <scope>NUCLEOTIDE SEQUENCE [LARGE SCALE GENOMIC DNA]</scope>
    <source>
        <strain evidence="2">WM001</strain>
    </source>
</reference>
<dbReference type="SUPFAM" id="SSF52949">
    <property type="entry name" value="Macro domain-like"/>
    <property type="match status" value="1"/>
</dbReference>
<sequence>MNKSKEPKCLREDKIRNTTIKLFKGDLTRISGGIIINPTDSSLSKLPGISSIIFEGAGHQLLKELSIKSRAGFNIGPGEIITTTAGNLGATRLCHICIPQYNENNPEPLLRMFIVNLLIHAEEYKTDSVILPCLTKKTNIFTPEQCAFGYYSTLIEFINANHQTSLREFKIVCSTNKESESFEKEAERRLGKKEKKNIFGLIKKIRKNMSKAGKEIPDVELKEMRKENN</sequence>
<dbReference type="InterPro" id="IPR002589">
    <property type="entry name" value="Macro_dom"/>
</dbReference>
<dbReference type="Gene3D" id="3.40.220.10">
    <property type="entry name" value="Leucine Aminopeptidase, subunit E, domain 1"/>
    <property type="match status" value="1"/>
</dbReference>
<proteinExistence type="predicted"/>
<dbReference type="AlphaFoldDB" id="A0A1R2CNP0"/>
<dbReference type="PROSITE" id="PS51154">
    <property type="entry name" value="MACRO"/>
    <property type="match status" value="1"/>
</dbReference>
<keyword evidence="3" id="KW-1185">Reference proteome</keyword>
<evidence type="ECO:0000313" key="3">
    <source>
        <dbReference type="Proteomes" id="UP000187209"/>
    </source>
</evidence>
<name>A0A1R2CNP0_9CILI</name>
<protein>
    <recommendedName>
        <fullName evidence="1">Macro domain-containing protein</fullName>
    </recommendedName>
</protein>
<dbReference type="InterPro" id="IPR043472">
    <property type="entry name" value="Macro_dom-like"/>
</dbReference>
<feature type="domain" description="Macro" evidence="1">
    <location>
        <begin position="7"/>
        <end position="190"/>
    </location>
</feature>
<dbReference type="Proteomes" id="UP000187209">
    <property type="component" value="Unassembled WGS sequence"/>
</dbReference>
<dbReference type="EMBL" id="MPUH01000099">
    <property type="protein sequence ID" value="OMJ90595.1"/>
    <property type="molecule type" value="Genomic_DNA"/>
</dbReference>
<evidence type="ECO:0000259" key="1">
    <source>
        <dbReference type="PROSITE" id="PS51154"/>
    </source>
</evidence>
<dbReference type="Pfam" id="PF01661">
    <property type="entry name" value="Macro"/>
    <property type="match status" value="1"/>
</dbReference>
<accession>A0A1R2CNP0</accession>
<gene>
    <name evidence="2" type="ORF">SteCoe_6993</name>
</gene>
<comment type="caution">
    <text evidence="2">The sequence shown here is derived from an EMBL/GenBank/DDBJ whole genome shotgun (WGS) entry which is preliminary data.</text>
</comment>
<dbReference type="PANTHER" id="PTHR11106">
    <property type="entry name" value="GANGLIOSIDE INDUCED DIFFERENTIATION ASSOCIATED PROTEIN 2-RELATED"/>
    <property type="match status" value="1"/>
</dbReference>
<evidence type="ECO:0000313" key="2">
    <source>
        <dbReference type="EMBL" id="OMJ90595.1"/>
    </source>
</evidence>
<dbReference type="PANTHER" id="PTHR11106:SF111">
    <property type="entry name" value="MACRO DOMAIN-CONTAINING PROTEIN"/>
    <property type="match status" value="1"/>
</dbReference>